<proteinExistence type="predicted"/>
<dbReference type="Proteomes" id="UP000324748">
    <property type="component" value="Unassembled WGS sequence"/>
</dbReference>
<protein>
    <submittedName>
        <fullName evidence="1">Uncharacterized protein</fullName>
    </submittedName>
</protein>
<dbReference type="AlphaFoldDB" id="A0A5B0PRL3"/>
<comment type="caution">
    <text evidence="1">The sequence shown here is derived from an EMBL/GenBank/DDBJ whole genome shotgun (WGS) entry which is preliminary data.</text>
</comment>
<evidence type="ECO:0000313" key="2">
    <source>
        <dbReference type="Proteomes" id="UP000324748"/>
    </source>
</evidence>
<reference evidence="1 2" key="1">
    <citation type="submission" date="2019-05" db="EMBL/GenBank/DDBJ databases">
        <title>Emergence of the Ug99 lineage of the wheat stem rust pathogen through somatic hybridization.</title>
        <authorList>
            <person name="Li F."/>
            <person name="Upadhyaya N.M."/>
            <person name="Sperschneider J."/>
            <person name="Matny O."/>
            <person name="Nguyen-Phuc H."/>
            <person name="Mago R."/>
            <person name="Raley C."/>
            <person name="Miller M.E."/>
            <person name="Silverstein K.A.T."/>
            <person name="Henningsen E."/>
            <person name="Hirsch C.D."/>
            <person name="Visser B."/>
            <person name="Pretorius Z.A."/>
            <person name="Steffenson B.J."/>
            <person name="Schwessinger B."/>
            <person name="Dodds P.N."/>
            <person name="Figueroa M."/>
        </authorList>
    </citation>
    <scope>NUCLEOTIDE SEQUENCE [LARGE SCALE GENOMIC DNA]</scope>
    <source>
        <strain evidence="1">21-0</strain>
    </source>
</reference>
<sequence length="69" mass="7909">MFSSHNLVVELKDGFIDGQGWDDWVAKFEVLLAASFPTLPQVHQGPSISPQRDPWKNTLNQYIWYQSSS</sequence>
<dbReference type="EMBL" id="VSWC01000042">
    <property type="protein sequence ID" value="KAA1103292.1"/>
    <property type="molecule type" value="Genomic_DNA"/>
</dbReference>
<gene>
    <name evidence="1" type="ORF">PGT21_013367</name>
</gene>
<organism evidence="1 2">
    <name type="scientific">Puccinia graminis f. sp. tritici</name>
    <dbReference type="NCBI Taxonomy" id="56615"/>
    <lineage>
        <taxon>Eukaryota</taxon>
        <taxon>Fungi</taxon>
        <taxon>Dikarya</taxon>
        <taxon>Basidiomycota</taxon>
        <taxon>Pucciniomycotina</taxon>
        <taxon>Pucciniomycetes</taxon>
        <taxon>Pucciniales</taxon>
        <taxon>Pucciniaceae</taxon>
        <taxon>Puccinia</taxon>
    </lineage>
</organism>
<evidence type="ECO:0000313" key="1">
    <source>
        <dbReference type="EMBL" id="KAA1103292.1"/>
    </source>
</evidence>
<name>A0A5B0PRL3_PUCGR</name>
<keyword evidence="2" id="KW-1185">Reference proteome</keyword>
<accession>A0A5B0PRL3</accession>